<keyword evidence="4 9" id="KW-0812">Transmembrane</keyword>
<feature type="compositionally biased region" description="Basic and acidic residues" evidence="8">
    <location>
        <begin position="500"/>
        <end position="512"/>
    </location>
</feature>
<organism evidence="11 12">
    <name type="scientific">Polymorphospora rubra</name>
    <dbReference type="NCBI Taxonomy" id="338584"/>
    <lineage>
        <taxon>Bacteria</taxon>
        <taxon>Bacillati</taxon>
        <taxon>Actinomycetota</taxon>
        <taxon>Actinomycetes</taxon>
        <taxon>Micromonosporales</taxon>
        <taxon>Micromonosporaceae</taxon>
        <taxon>Polymorphospora</taxon>
    </lineage>
</organism>
<feature type="compositionally biased region" description="Basic and acidic residues" evidence="8">
    <location>
        <begin position="616"/>
        <end position="632"/>
    </location>
</feature>
<feature type="transmembrane region" description="Helical" evidence="9">
    <location>
        <begin position="238"/>
        <end position="259"/>
    </location>
</feature>
<name>A0A810MV76_9ACTN</name>
<feature type="transmembrane region" description="Helical" evidence="9">
    <location>
        <begin position="20"/>
        <end position="39"/>
    </location>
</feature>
<dbReference type="Pfam" id="PF02706">
    <property type="entry name" value="Wzz"/>
    <property type="match status" value="1"/>
</dbReference>
<comment type="similarity">
    <text evidence="2">Belongs to the CpsC/CapA family.</text>
</comment>
<proteinExistence type="inferred from homology"/>
<keyword evidence="7" id="KW-0175">Coiled coil</keyword>
<keyword evidence="12" id="KW-1185">Reference proteome</keyword>
<reference evidence="11" key="1">
    <citation type="submission" date="2020-08" db="EMBL/GenBank/DDBJ databases">
        <title>Whole genome shotgun sequence of Polymorphospora rubra NBRC 101157.</title>
        <authorList>
            <person name="Komaki H."/>
            <person name="Tamura T."/>
        </authorList>
    </citation>
    <scope>NUCLEOTIDE SEQUENCE</scope>
    <source>
        <strain evidence="11">NBRC 101157</strain>
    </source>
</reference>
<feature type="coiled-coil region" evidence="7">
    <location>
        <begin position="151"/>
        <end position="178"/>
    </location>
</feature>
<dbReference type="Proteomes" id="UP000680866">
    <property type="component" value="Chromosome"/>
</dbReference>
<accession>A0A810MV76</accession>
<evidence type="ECO:0000256" key="5">
    <source>
        <dbReference type="ARBA" id="ARBA00022989"/>
    </source>
</evidence>
<protein>
    <recommendedName>
        <fullName evidence="10">Polysaccharide chain length determinant N-terminal domain-containing protein</fullName>
    </recommendedName>
</protein>
<dbReference type="InterPro" id="IPR003856">
    <property type="entry name" value="LPS_length_determ_N"/>
</dbReference>
<feature type="domain" description="Polysaccharide chain length determinant N-terminal" evidence="10">
    <location>
        <begin position="10"/>
        <end position="87"/>
    </location>
</feature>
<evidence type="ECO:0000313" key="12">
    <source>
        <dbReference type="Proteomes" id="UP000680866"/>
    </source>
</evidence>
<keyword evidence="3" id="KW-1003">Cell membrane</keyword>
<evidence type="ECO:0000256" key="4">
    <source>
        <dbReference type="ARBA" id="ARBA00022692"/>
    </source>
</evidence>
<keyword evidence="6 9" id="KW-0472">Membrane</keyword>
<evidence type="ECO:0000256" key="3">
    <source>
        <dbReference type="ARBA" id="ARBA00022475"/>
    </source>
</evidence>
<dbReference type="PANTHER" id="PTHR32309">
    <property type="entry name" value="TYROSINE-PROTEIN KINASE"/>
    <property type="match status" value="1"/>
</dbReference>
<sequence length="657" mass="66966">MDASRPVSPDLSDHLGLLRRQWWVVLALLVTGLAAAGVVTSAQTRVYESSTSVLVQPAGQDTNVVGGRTRGDINLDTEAQLVRSTAVATGAAELLRVDTPADELAHDVSVKVPANTSVLVITFAAGAPEAARAGSHAFAEAYLRNREASARTDLDTQIAALNSKIKELDAALVQINGRLAGLSAGSPQRANLESQRATTQAQLNSMTGKLNELTTATVSAGRIISDARLPARPSRPDTLLNLASGGMLGLLLGLGVAAARERLDRRVRAGSDVGRAGVPVLAELGDRTPGVDDLHQPYGPGGHTYYRLRNEVLASLGPDDRIVVVTGASRGSASTLVAANLAAALAHTGTEVVLVGANPTDSIADAAPLARLFGVAPTPGLSEVLAGKVDLDTAAQRAPRNPWLRVLTTGGTATAGGLLRSPYLGEVLDRLSGGTAYVVLEAPSTASSADAQSLASFADAAIIAVELRRTRRPEVSDAARQLHRVGTPLLGAVVMPRLTPHRDGEPGAREGRTAAAAQPAGGPGRADRKSGPAKRPGSRGNAARGATPSTPDGARVAQLDLTAGTALIRTRTGTGNGTDPAAPDVPTGTADGGHHGSVARTGGAGRDGDGGVDTAVLHRLDRVTLAEMDRSPADGWPTTGDGGRSSARTGGPGGPGR</sequence>
<dbReference type="PANTHER" id="PTHR32309:SF13">
    <property type="entry name" value="FERRIC ENTEROBACTIN TRANSPORT PROTEIN FEPE"/>
    <property type="match status" value="1"/>
</dbReference>
<keyword evidence="5 9" id="KW-1133">Transmembrane helix</keyword>
<comment type="subcellular location">
    <subcellularLocation>
        <location evidence="1">Cell membrane</location>
        <topology evidence="1">Multi-pass membrane protein</topology>
    </subcellularLocation>
</comment>
<evidence type="ECO:0000313" key="11">
    <source>
        <dbReference type="EMBL" id="BCJ64440.1"/>
    </source>
</evidence>
<dbReference type="EMBL" id="AP023359">
    <property type="protein sequence ID" value="BCJ64440.1"/>
    <property type="molecule type" value="Genomic_DNA"/>
</dbReference>
<dbReference type="InterPro" id="IPR027417">
    <property type="entry name" value="P-loop_NTPase"/>
</dbReference>
<evidence type="ECO:0000256" key="1">
    <source>
        <dbReference type="ARBA" id="ARBA00004651"/>
    </source>
</evidence>
<feature type="region of interest" description="Disordered" evidence="8">
    <location>
        <begin position="493"/>
        <end position="555"/>
    </location>
</feature>
<dbReference type="KEGG" id="pry:Prubr_14610"/>
<dbReference type="Gene3D" id="3.40.50.300">
    <property type="entry name" value="P-loop containing nucleotide triphosphate hydrolases"/>
    <property type="match status" value="1"/>
</dbReference>
<dbReference type="InterPro" id="IPR050445">
    <property type="entry name" value="Bact_polysacc_biosynth/exp"/>
</dbReference>
<dbReference type="GO" id="GO:0005886">
    <property type="term" value="C:plasma membrane"/>
    <property type="evidence" value="ECO:0007669"/>
    <property type="project" value="UniProtKB-SubCell"/>
</dbReference>
<evidence type="ECO:0000256" key="9">
    <source>
        <dbReference type="SAM" id="Phobius"/>
    </source>
</evidence>
<dbReference type="GO" id="GO:0004713">
    <property type="term" value="F:protein tyrosine kinase activity"/>
    <property type="evidence" value="ECO:0007669"/>
    <property type="project" value="TreeGrafter"/>
</dbReference>
<evidence type="ECO:0000259" key="10">
    <source>
        <dbReference type="Pfam" id="PF02706"/>
    </source>
</evidence>
<evidence type="ECO:0000256" key="7">
    <source>
        <dbReference type="SAM" id="Coils"/>
    </source>
</evidence>
<evidence type="ECO:0000256" key="6">
    <source>
        <dbReference type="ARBA" id="ARBA00023136"/>
    </source>
</evidence>
<dbReference type="SUPFAM" id="SSF52540">
    <property type="entry name" value="P-loop containing nucleoside triphosphate hydrolases"/>
    <property type="match status" value="1"/>
</dbReference>
<dbReference type="AlphaFoldDB" id="A0A810MV76"/>
<gene>
    <name evidence="11" type="ORF">Prubr_14610</name>
</gene>
<evidence type="ECO:0000256" key="2">
    <source>
        <dbReference type="ARBA" id="ARBA00006683"/>
    </source>
</evidence>
<feature type="region of interest" description="Disordered" evidence="8">
    <location>
        <begin position="569"/>
        <end position="657"/>
    </location>
</feature>
<evidence type="ECO:0000256" key="8">
    <source>
        <dbReference type="SAM" id="MobiDB-lite"/>
    </source>
</evidence>